<accession>A0A1I3T7K0</accession>
<dbReference type="RefSeq" id="WP_210185247.1">
    <property type="nucleotide sequence ID" value="NZ_FORF01000043.1"/>
</dbReference>
<reference evidence="3" key="1">
    <citation type="submission" date="2016-10" db="EMBL/GenBank/DDBJ databases">
        <authorList>
            <person name="Varghese N."/>
            <person name="Submissions S."/>
        </authorList>
    </citation>
    <scope>NUCLEOTIDE SEQUENCE [LARGE SCALE GENOMIC DNA]</scope>
    <source>
        <strain evidence="3">DSM 21857</strain>
    </source>
</reference>
<dbReference type="AlphaFoldDB" id="A0A1I3T7K0"/>
<evidence type="ECO:0000313" key="3">
    <source>
        <dbReference type="Proteomes" id="UP000242763"/>
    </source>
</evidence>
<gene>
    <name evidence="2" type="ORF">SAMN03080618_03562</name>
</gene>
<keyword evidence="3" id="KW-1185">Reference proteome</keyword>
<dbReference type="EMBL" id="FORF01000043">
    <property type="protein sequence ID" value="SFJ65487.1"/>
    <property type="molecule type" value="Genomic_DNA"/>
</dbReference>
<feature type="non-terminal residue" evidence="2">
    <location>
        <position position="1"/>
    </location>
</feature>
<name>A0A1I3T7K0_9HYPH</name>
<sequence length="357" mass="37604">IPDQVSQEPDSWGVIAQQHGWAVPAGEPATLPPAPTATVNDALRAQPDQAARSDAQRVGFNKTQSHMLGILANPDVSQSVREVAKAEYERMAKLNEPTAQMREFAHYLGLDESGRRDFRDFRQSGSSQTNVNLSGDGAPGLGKLSADYGYVLDPATRQPVIDPATGLPRAAPVPGSPADRSGSVAAAAQGRETSTSIITNAAQLARDALAAPGFPATGTVGRMMSRLPESNAAEARRQVDVLKANARIENLQAMREASPTGGALGNVSDSEGAMLAAKSGALDPDSPTFERDLEDYERTMLRIVHGHQAGDAVFEQTRQSSGIPSGAAEMLRANPQLADQFDAKYGQGAAQRVLGGQ</sequence>
<dbReference type="Proteomes" id="UP000242763">
    <property type="component" value="Unassembled WGS sequence"/>
</dbReference>
<feature type="region of interest" description="Disordered" evidence="1">
    <location>
        <begin position="161"/>
        <end position="182"/>
    </location>
</feature>
<evidence type="ECO:0000313" key="2">
    <source>
        <dbReference type="EMBL" id="SFJ65487.1"/>
    </source>
</evidence>
<protein>
    <submittedName>
        <fullName evidence="2">Uncharacterized protein</fullName>
    </submittedName>
</protein>
<dbReference type="STRING" id="1121003.SAMN03080618_03562"/>
<organism evidence="2 3">
    <name type="scientific">Aquamicrobium aerolatum DSM 21857</name>
    <dbReference type="NCBI Taxonomy" id="1121003"/>
    <lineage>
        <taxon>Bacteria</taxon>
        <taxon>Pseudomonadati</taxon>
        <taxon>Pseudomonadota</taxon>
        <taxon>Alphaproteobacteria</taxon>
        <taxon>Hyphomicrobiales</taxon>
        <taxon>Phyllobacteriaceae</taxon>
        <taxon>Aerobium</taxon>
    </lineage>
</organism>
<evidence type="ECO:0000256" key="1">
    <source>
        <dbReference type="SAM" id="MobiDB-lite"/>
    </source>
</evidence>
<proteinExistence type="predicted"/>